<name>A0AAW1KFA8_POPJA</name>
<sequence>MFVKIDENVSDQDIQEWVKGENEDGTFLTEEEIIEFISDTEHEDVGNQESDEEMPSVNLVRHEEATKCFSTCFRWACENNLPSQQIILLRTLQAESIKKEMDTKKQTRITDFFCNR</sequence>
<accession>A0AAW1KFA8</accession>
<proteinExistence type="predicted"/>
<dbReference type="EMBL" id="JASPKY010000234">
    <property type="protein sequence ID" value="KAK9717964.1"/>
    <property type="molecule type" value="Genomic_DNA"/>
</dbReference>
<comment type="caution">
    <text evidence="1">The sequence shown here is derived from an EMBL/GenBank/DDBJ whole genome shotgun (WGS) entry which is preliminary data.</text>
</comment>
<evidence type="ECO:0000313" key="1">
    <source>
        <dbReference type="EMBL" id="KAK9717964.1"/>
    </source>
</evidence>
<keyword evidence="2" id="KW-1185">Reference proteome</keyword>
<dbReference type="Proteomes" id="UP001458880">
    <property type="component" value="Unassembled WGS sequence"/>
</dbReference>
<protein>
    <submittedName>
        <fullName evidence="1">Uncharacterized protein</fullName>
    </submittedName>
</protein>
<evidence type="ECO:0000313" key="2">
    <source>
        <dbReference type="Proteomes" id="UP001458880"/>
    </source>
</evidence>
<reference evidence="1 2" key="1">
    <citation type="journal article" date="2024" name="BMC Genomics">
        <title>De novo assembly and annotation of Popillia japonica's genome with initial clues to its potential as an invasive pest.</title>
        <authorList>
            <person name="Cucini C."/>
            <person name="Boschi S."/>
            <person name="Funari R."/>
            <person name="Cardaioli E."/>
            <person name="Iannotti N."/>
            <person name="Marturano G."/>
            <person name="Paoli F."/>
            <person name="Bruttini M."/>
            <person name="Carapelli A."/>
            <person name="Frati F."/>
            <person name="Nardi F."/>
        </authorList>
    </citation>
    <scope>NUCLEOTIDE SEQUENCE [LARGE SCALE GENOMIC DNA]</scope>
    <source>
        <strain evidence="1">DMR45628</strain>
    </source>
</reference>
<dbReference type="AlphaFoldDB" id="A0AAW1KFA8"/>
<organism evidence="1 2">
    <name type="scientific">Popillia japonica</name>
    <name type="common">Japanese beetle</name>
    <dbReference type="NCBI Taxonomy" id="7064"/>
    <lineage>
        <taxon>Eukaryota</taxon>
        <taxon>Metazoa</taxon>
        <taxon>Ecdysozoa</taxon>
        <taxon>Arthropoda</taxon>
        <taxon>Hexapoda</taxon>
        <taxon>Insecta</taxon>
        <taxon>Pterygota</taxon>
        <taxon>Neoptera</taxon>
        <taxon>Endopterygota</taxon>
        <taxon>Coleoptera</taxon>
        <taxon>Polyphaga</taxon>
        <taxon>Scarabaeiformia</taxon>
        <taxon>Scarabaeidae</taxon>
        <taxon>Rutelinae</taxon>
        <taxon>Popillia</taxon>
    </lineage>
</organism>
<gene>
    <name evidence="1" type="ORF">QE152_g23464</name>
</gene>